<reference evidence="1 2" key="1">
    <citation type="submission" date="2019-03" db="EMBL/GenBank/DDBJ databases">
        <title>The complete genome sequence of Neokomagataea sp. Jb2 NBRC113641.</title>
        <authorList>
            <person name="Chua K.-O."/>
            <person name="Chan K.-G."/>
            <person name="See-Too W.-S."/>
        </authorList>
    </citation>
    <scope>NUCLEOTIDE SEQUENCE [LARGE SCALE GENOMIC DNA]</scope>
    <source>
        <strain evidence="1 2">Jb2</strain>
    </source>
</reference>
<keyword evidence="2" id="KW-1185">Reference proteome</keyword>
<sequence length="89" mass="9102">MPQSTPRTLTVSILNAVGDAVPATVHLANGTASFVVDGKEVVKALPLAQLQPALNIGSGMKTLSLGNGAEDFPYAITADEAEKIISAAR</sequence>
<dbReference type="AlphaFoldDB" id="A0A506URQ7"/>
<evidence type="ECO:0000313" key="2">
    <source>
        <dbReference type="Proteomes" id="UP000315037"/>
    </source>
</evidence>
<dbReference type="RefSeq" id="WP_165600392.1">
    <property type="nucleotide sequence ID" value="NZ_SORZ01000001.1"/>
</dbReference>
<organism evidence="1 2">
    <name type="scientific">Oecophyllibacter saccharovorans</name>
    <dbReference type="NCBI Taxonomy" id="2558360"/>
    <lineage>
        <taxon>Bacteria</taxon>
        <taxon>Pseudomonadati</taxon>
        <taxon>Pseudomonadota</taxon>
        <taxon>Alphaproteobacteria</taxon>
        <taxon>Acetobacterales</taxon>
        <taxon>Acetobacteraceae</taxon>
        <taxon>Oecophyllibacter</taxon>
    </lineage>
</organism>
<dbReference type="Proteomes" id="UP000315037">
    <property type="component" value="Unassembled WGS sequence"/>
</dbReference>
<evidence type="ECO:0000313" key="1">
    <source>
        <dbReference type="EMBL" id="TPW36036.1"/>
    </source>
</evidence>
<protein>
    <submittedName>
        <fullName evidence="1">Uncharacterized protein</fullName>
    </submittedName>
</protein>
<dbReference type="EMBL" id="SORZ01000001">
    <property type="protein sequence ID" value="TPW36036.1"/>
    <property type="molecule type" value="Genomic_DNA"/>
</dbReference>
<name>A0A506URQ7_9PROT</name>
<proteinExistence type="predicted"/>
<accession>A0A506URQ7</accession>
<gene>
    <name evidence="1" type="ORF">E3202_03815</name>
</gene>
<comment type="caution">
    <text evidence="1">The sequence shown here is derived from an EMBL/GenBank/DDBJ whole genome shotgun (WGS) entry which is preliminary data.</text>
</comment>